<dbReference type="GO" id="GO:0030145">
    <property type="term" value="F:manganese ion binding"/>
    <property type="evidence" value="ECO:0007669"/>
    <property type="project" value="UniProtKB-UniRule"/>
</dbReference>
<dbReference type="AlphaFoldDB" id="A0AAU7DVB9"/>
<organism evidence="10">
    <name type="scientific">Jonesiaceae bacterium BS-20</name>
    <dbReference type="NCBI Taxonomy" id="3120821"/>
    <lineage>
        <taxon>Bacteria</taxon>
        <taxon>Bacillati</taxon>
        <taxon>Actinomycetota</taxon>
        <taxon>Actinomycetes</taxon>
        <taxon>Micrococcales</taxon>
        <taxon>Jonesiaceae</taxon>
    </lineage>
</organism>
<evidence type="ECO:0000256" key="2">
    <source>
        <dbReference type="ARBA" id="ARBA00022723"/>
    </source>
</evidence>
<dbReference type="PIRSF" id="PIRSF004983">
    <property type="entry name" value="MenD"/>
    <property type="match status" value="1"/>
</dbReference>
<dbReference type="InterPro" id="IPR032264">
    <property type="entry name" value="MenD_middle"/>
</dbReference>
<dbReference type="PANTHER" id="PTHR42916:SF1">
    <property type="entry name" value="PROTEIN PHYLLO, CHLOROPLASTIC"/>
    <property type="match status" value="1"/>
</dbReference>
<dbReference type="GO" id="GO:0070204">
    <property type="term" value="F:2-succinyl-5-enolpyruvyl-6-hydroxy-3-cyclohexene-1-carboxylic-acid synthase activity"/>
    <property type="evidence" value="ECO:0007669"/>
    <property type="project" value="UniProtKB-UniRule"/>
</dbReference>
<dbReference type="PANTHER" id="PTHR42916">
    <property type="entry name" value="2-SUCCINYL-5-ENOLPYRUVYL-6-HYDROXY-3-CYCLOHEXENE-1-CARBOXYLATE SYNTHASE"/>
    <property type="match status" value="1"/>
</dbReference>
<dbReference type="EC" id="2.2.1.9" evidence="6"/>
<feature type="domain" description="Thiamine pyrophosphate enzyme N-terminal TPP-binding" evidence="8">
    <location>
        <begin position="11"/>
        <end position="129"/>
    </location>
</feature>
<dbReference type="Pfam" id="PF02776">
    <property type="entry name" value="TPP_enzyme_N"/>
    <property type="match status" value="1"/>
</dbReference>
<comment type="function">
    <text evidence="6">Catalyzes the thiamine diphosphate-dependent decarboxylation of 2-oxoglutarate and the subsequent addition of the resulting succinic semialdehyde-thiamine pyrophosphate anion to isochorismate to yield 2-succinyl-5-enolpyruvyl-6-hydroxy-3-cyclohexene-1-carboxylate (SEPHCHC).</text>
</comment>
<dbReference type="InterPro" id="IPR004433">
    <property type="entry name" value="MenaQ_synth_MenD"/>
</dbReference>
<dbReference type="CDD" id="cd07037">
    <property type="entry name" value="TPP_PYR_MenD"/>
    <property type="match status" value="1"/>
</dbReference>
<dbReference type="InterPro" id="IPR011766">
    <property type="entry name" value="TPP_enzyme_TPP-bd"/>
</dbReference>
<dbReference type="Gene3D" id="3.40.50.1220">
    <property type="entry name" value="TPP-binding domain"/>
    <property type="match status" value="1"/>
</dbReference>
<dbReference type="Gene3D" id="3.40.50.970">
    <property type="match status" value="2"/>
</dbReference>
<dbReference type="GO" id="GO:0030976">
    <property type="term" value="F:thiamine pyrophosphate binding"/>
    <property type="evidence" value="ECO:0007669"/>
    <property type="project" value="UniProtKB-UniRule"/>
</dbReference>
<dbReference type="Pfam" id="PF02775">
    <property type="entry name" value="TPP_enzyme_C"/>
    <property type="match status" value="1"/>
</dbReference>
<comment type="catalytic activity">
    <reaction evidence="6">
        <text>isochorismate + 2-oxoglutarate + H(+) = 5-enolpyruvoyl-6-hydroxy-2-succinyl-cyclohex-3-ene-1-carboxylate + CO2</text>
        <dbReference type="Rhea" id="RHEA:25593"/>
        <dbReference type="ChEBI" id="CHEBI:15378"/>
        <dbReference type="ChEBI" id="CHEBI:16526"/>
        <dbReference type="ChEBI" id="CHEBI:16810"/>
        <dbReference type="ChEBI" id="CHEBI:29780"/>
        <dbReference type="ChEBI" id="CHEBI:58818"/>
        <dbReference type="EC" id="2.2.1.9"/>
    </reaction>
</comment>
<evidence type="ECO:0000256" key="6">
    <source>
        <dbReference type="HAMAP-Rule" id="MF_01659"/>
    </source>
</evidence>
<evidence type="ECO:0000256" key="5">
    <source>
        <dbReference type="ARBA" id="ARBA00023211"/>
    </source>
</evidence>
<dbReference type="Pfam" id="PF16582">
    <property type="entry name" value="TPP_enzyme_M_2"/>
    <property type="match status" value="1"/>
</dbReference>
<comment type="pathway">
    <text evidence="6">Quinol/quinone metabolism; 1,4-dihydroxy-2-naphthoate biosynthesis; 1,4-dihydroxy-2-naphthoate from chorismate: step 2/7.</text>
</comment>
<dbReference type="EMBL" id="CP146203">
    <property type="protein sequence ID" value="XBH20701.1"/>
    <property type="molecule type" value="Genomic_DNA"/>
</dbReference>
<dbReference type="CDD" id="cd02009">
    <property type="entry name" value="TPP_SHCHC_synthase"/>
    <property type="match status" value="1"/>
</dbReference>
<sequence length="575" mass="60070">MTNLNLPPSLRAAQLILQELIAQGVRHVVLSPGSRSAPLAYAAYCAMQAGKLDVHVKIDERSAGFFALGLAKASGVPAAVVTTSGTAVANLHPAVLEAHHSCVPMIVLSADRPHELRGTGANQTTEQMGMFGAATRLAVDLPAPHAQTSDASVLAVVTRAVAAAKGLGTNHRGPVQLNCGFADPLAPTAEQLGQLQSAFTQAAPVVHTQLLRFGAHQDRITGESAAPQIASIESEPYTVVIAGDTAPAAAGQVARSQGWPLLAEPSSTLADQGIAHGPLILDHAGDLVDQIKQVIVFGRPTLTRQIQRLMANPAVKLVVVTDSGAPFVDPSRTADAVLFGVPDRWYEARPAVEDTTWADAWVATATTVTQVLAQLRREDDTFAPQTIAQHLADSVGQVNLLMVGSSSVIRDLDLYATWPGPAQIYANRGLAGIDGTISTALGIATAVRRPMRAIMGDLTFLHDAGGLLNAGQDQGVNLDIIVVNDGGGAIFAGLEHGRAGNPALFEQMFTTPHTADIEKLCAGYGIAHQKVSPSNLAEVLEHAPQGINVIEISLDSAARKTAQERLKLALSNALA</sequence>
<evidence type="ECO:0000259" key="9">
    <source>
        <dbReference type="Pfam" id="PF16582"/>
    </source>
</evidence>
<keyword evidence="6" id="KW-0474">Menaquinone biosynthesis</keyword>
<keyword evidence="3 6" id="KW-0460">Magnesium</keyword>
<dbReference type="NCBIfam" id="TIGR00173">
    <property type="entry name" value="menD"/>
    <property type="match status" value="1"/>
</dbReference>
<evidence type="ECO:0000259" key="8">
    <source>
        <dbReference type="Pfam" id="PF02776"/>
    </source>
</evidence>
<comment type="cofactor">
    <cofactor evidence="6">
        <name>thiamine diphosphate</name>
        <dbReference type="ChEBI" id="CHEBI:58937"/>
    </cofactor>
    <text evidence="6">Binds 1 thiamine pyrophosphate per subunit.</text>
</comment>
<dbReference type="InterPro" id="IPR012001">
    <property type="entry name" value="Thiamin_PyroP_enz_TPP-bd_dom"/>
</dbReference>
<dbReference type="InterPro" id="IPR029061">
    <property type="entry name" value="THDP-binding"/>
</dbReference>
<protein>
    <recommendedName>
        <fullName evidence="6">2-succinyl-5-enolpyruvyl-6-hydroxy-3-cyclohexene-1-carboxylate synthase</fullName>
        <shortName evidence="6">SEPHCHC synthase</shortName>
        <ecNumber evidence="6">2.2.1.9</ecNumber>
    </recommendedName>
    <alternativeName>
        <fullName evidence="6">Menaquinone biosynthesis protein MenD</fullName>
    </alternativeName>
</protein>
<gene>
    <name evidence="6 10" type="primary">menD</name>
    <name evidence="10" type="ORF">V5R04_10735</name>
</gene>
<keyword evidence="5 6" id="KW-0464">Manganese</keyword>
<dbReference type="GO" id="GO:0000287">
    <property type="term" value="F:magnesium ion binding"/>
    <property type="evidence" value="ECO:0007669"/>
    <property type="project" value="UniProtKB-UniRule"/>
</dbReference>
<feature type="domain" description="Menaquinone biosynthesis protein MenD middle" evidence="9">
    <location>
        <begin position="239"/>
        <end position="397"/>
    </location>
</feature>
<comment type="subunit">
    <text evidence="6">Homodimer.</text>
</comment>
<evidence type="ECO:0000259" key="7">
    <source>
        <dbReference type="Pfam" id="PF02775"/>
    </source>
</evidence>
<dbReference type="SUPFAM" id="SSF52518">
    <property type="entry name" value="Thiamin diphosphate-binding fold (THDP-binding)"/>
    <property type="match status" value="2"/>
</dbReference>
<keyword evidence="2 6" id="KW-0479">Metal-binding</keyword>
<evidence type="ECO:0000256" key="3">
    <source>
        <dbReference type="ARBA" id="ARBA00022842"/>
    </source>
</evidence>
<proteinExistence type="inferred from homology"/>
<feature type="domain" description="Thiamine pyrophosphate enzyme TPP-binding" evidence="7">
    <location>
        <begin position="417"/>
        <end position="544"/>
    </location>
</feature>
<evidence type="ECO:0000313" key="10">
    <source>
        <dbReference type="EMBL" id="XBH20701.1"/>
    </source>
</evidence>
<evidence type="ECO:0000256" key="1">
    <source>
        <dbReference type="ARBA" id="ARBA00022679"/>
    </source>
</evidence>
<keyword evidence="4 6" id="KW-0786">Thiamine pyrophosphate</keyword>
<dbReference type="GO" id="GO:0009234">
    <property type="term" value="P:menaquinone biosynthetic process"/>
    <property type="evidence" value="ECO:0007669"/>
    <property type="project" value="UniProtKB-UniRule"/>
</dbReference>
<evidence type="ECO:0000256" key="4">
    <source>
        <dbReference type="ARBA" id="ARBA00023052"/>
    </source>
</evidence>
<accession>A0AAU7DVB9</accession>
<comment type="pathway">
    <text evidence="6">Quinol/quinone metabolism; menaquinone biosynthesis.</text>
</comment>
<keyword evidence="1 6" id="KW-0808">Transferase</keyword>
<reference evidence="10" key="1">
    <citation type="submission" date="2024-02" db="EMBL/GenBank/DDBJ databases">
        <title>Tomenella chthoni gen. nov. sp. nov., a member of the family Jonesiaceae isolated from bat guano.</title>
        <authorList>
            <person name="Miller S.L."/>
            <person name="King J."/>
            <person name="Sankaranarayanan K."/>
            <person name="Lawson P.A."/>
        </authorList>
    </citation>
    <scope>NUCLEOTIDE SEQUENCE</scope>
    <source>
        <strain evidence="10">BS-20</strain>
    </source>
</reference>
<dbReference type="HAMAP" id="MF_01659">
    <property type="entry name" value="MenD"/>
    <property type="match status" value="1"/>
</dbReference>
<comment type="similarity">
    <text evidence="6">Belongs to the TPP enzyme family. MenD subfamily.</text>
</comment>
<name>A0AAU7DVB9_9MICO</name>
<comment type="cofactor">
    <cofactor evidence="6">
        <name>Mg(2+)</name>
        <dbReference type="ChEBI" id="CHEBI:18420"/>
    </cofactor>
    <cofactor evidence="6">
        <name>Mn(2+)</name>
        <dbReference type="ChEBI" id="CHEBI:29035"/>
    </cofactor>
</comment>